<evidence type="ECO:0000313" key="3">
    <source>
        <dbReference type="Proteomes" id="UP000193920"/>
    </source>
</evidence>
<comment type="caution">
    <text evidence="2">The sequence shown here is derived from an EMBL/GenBank/DDBJ whole genome shotgun (WGS) entry which is preliminary data.</text>
</comment>
<feature type="compositionally biased region" description="Basic and acidic residues" evidence="1">
    <location>
        <begin position="570"/>
        <end position="579"/>
    </location>
</feature>
<feature type="compositionally biased region" description="Basic and acidic residues" evidence="1">
    <location>
        <begin position="609"/>
        <end position="623"/>
    </location>
</feature>
<evidence type="ECO:0000256" key="1">
    <source>
        <dbReference type="SAM" id="MobiDB-lite"/>
    </source>
</evidence>
<feature type="compositionally biased region" description="Low complexity" evidence="1">
    <location>
        <begin position="80"/>
        <end position="100"/>
    </location>
</feature>
<feature type="compositionally biased region" description="Polar residues" evidence="1">
    <location>
        <begin position="358"/>
        <end position="367"/>
    </location>
</feature>
<proteinExistence type="predicted"/>
<feature type="compositionally biased region" description="Low complexity" evidence="1">
    <location>
        <begin position="1118"/>
        <end position="1174"/>
    </location>
</feature>
<feature type="compositionally biased region" description="Basic and acidic residues" evidence="1">
    <location>
        <begin position="482"/>
        <end position="491"/>
    </location>
</feature>
<evidence type="ECO:0000313" key="2">
    <source>
        <dbReference type="EMBL" id="ORY62023.1"/>
    </source>
</evidence>
<feature type="region of interest" description="Disordered" evidence="1">
    <location>
        <begin position="1115"/>
        <end position="1230"/>
    </location>
</feature>
<feature type="compositionally biased region" description="Polar residues" evidence="1">
    <location>
        <begin position="1175"/>
        <end position="1190"/>
    </location>
</feature>
<feature type="compositionally biased region" description="Basic and acidic residues" evidence="1">
    <location>
        <begin position="347"/>
        <end position="357"/>
    </location>
</feature>
<feature type="compositionally biased region" description="Low complexity" evidence="1">
    <location>
        <begin position="1271"/>
        <end position="1304"/>
    </location>
</feature>
<dbReference type="OrthoDB" id="2159271at2759"/>
<feature type="region of interest" description="Disordered" evidence="1">
    <location>
        <begin position="336"/>
        <end position="623"/>
    </location>
</feature>
<dbReference type="Proteomes" id="UP000193920">
    <property type="component" value="Unassembled WGS sequence"/>
</dbReference>
<feature type="region of interest" description="Disordered" evidence="1">
    <location>
        <begin position="69"/>
        <end position="116"/>
    </location>
</feature>
<dbReference type="STRING" id="1754190.A0A1Y2DRX5"/>
<feature type="compositionally biased region" description="Polar residues" evidence="1">
    <location>
        <begin position="1012"/>
        <end position="1022"/>
    </location>
</feature>
<accession>A0A1Y2DRX5</accession>
<feature type="compositionally biased region" description="Basic and acidic residues" evidence="1">
    <location>
        <begin position="439"/>
        <end position="475"/>
    </location>
</feature>
<feature type="compositionally biased region" description="Polar residues" evidence="1">
    <location>
        <begin position="336"/>
        <end position="346"/>
    </location>
</feature>
<gene>
    <name evidence="2" type="ORF">LY90DRAFT_701079</name>
</gene>
<feature type="compositionally biased region" description="Low complexity" evidence="1">
    <location>
        <begin position="820"/>
        <end position="878"/>
    </location>
</feature>
<protein>
    <submittedName>
        <fullName evidence="2">Uncharacterized protein</fullName>
    </submittedName>
</protein>
<sequence>MNKYPRKTQNVISHYVKTLPSNVIPKFPPLFIEFIKYYLNEQTDESVSNSNNNNNNTILCSNESIKASPPATGSFKAPLHRNSNSHLSNSKRNSSNSSLSTFAHNKGSARKSNSSIPLNRTKSIQSTFNNSINSIPSSYSETSSYYYNNHKRSLPGNLCLITKPAEFNEIQITLRELFLDLYNDDLLSQYFYPIFIDFSHENIFAFWLKDDEENNYSSQGSPYWGMNSFQSSRTGTKHTSLGIGSNLLNYSMSIGNLPIVKIGLEKQRIAVIAKNLNSFLSLLTQTSFVNNIVRNYRIGGGDESTVLSSEGSSDEEYNSIQDMMRFDGDFFEDEMSSNASTVSIENDPNRSHHHLTETSDGLMNSSYFEDEEEDDDEEEEEEDVEAVVNVGIGIDNNADESSHGDKNEIEDEKETVRDEHSAEDKTNEQFTIEIENNEGDDKQEKLENNTDLDHSSTVKNDSKNKEKIEKNENKIYETSYDSVKEDLKNNDEIIYILSENENEDEDENEFKNESEIKEKENEVENESEIKGKEDEIKNESEIKEKENRVENESKSKNGNKNEIQNEDEKENEHENYKEIEIEDENITEEEEEEIDPLSSDGETLSSSITDRHTHCRRNDFGYDSDVKLNSKQSSMDSIVNDNSLPNSFPYNRRFTDDYEKMNKSEMNFRRYSYASSINSTLTTVSASPFAIRTMFQQQETQMAYIEWYNEICKRENINLDNSDEIEKKLLKKDTILRSPSISSLRSNNRKYLSLDSYQLNKAYYDNSSNLKRNHSTNKDYMVKGGSHIQTKYNSRPISLWDSILDKNRHSGLEKSSSFITNNSNDQSNNTSMTTTTNNNENKNNSSNGNYNNDINTSHGNNSGINTSHGNNNGINNSHNHSHGNDNGIKTNYISNENKDLYSEFSSSNIIITENDKNRKQKTSKSKKSSSKLLVKSISQTLTKSASQAPKQIKRRLKGNSSLQKLKLKDGSLLNIKSKSKESSGHHHSGQKATSPYSKKMVNTNEMLPPPSSALSKNISSFSRAKVSSPLSQRNHQDGYLKPRKNVPTTFTTMMTISNNLNHTHNSSVTSKTSPKIPSKLHQNFSVNRYRTNSSPAPIYSSKSNNRMINIIRQRTNNKRISPISPNNSSMNGSSFNTTTTTTTTTNTTTSDNNNNNKNSLSTTTSNNKENSSISATFNGNTVTSVNANTTKGDKPSPTPLQINTSLSKKDSKETIKSSTTPKTAPPFFSSENNIFTNFFGNKKFNKFNGFSFLSNIPIVAKLLNLDKDNDNNNTNNNNTNNNNINNDSTTTTTNDSNNNTNSSTENQDNKNNLPIDITRQGSMHKNFEKSPEKSTFSTYTNNSGNNINYVTSSTLASQILEKERKGIPEPEQWLQKQVKARAYAFAVANAVAKRNTQKGINHNDYSQYTTKFTPTNHLPFTQKQPKTSVETTTVVATKYHKDDTKRKQFVEDDAFFML</sequence>
<feature type="region of interest" description="Disordered" evidence="1">
    <location>
        <begin position="813"/>
        <end position="890"/>
    </location>
</feature>
<feature type="region of interest" description="Disordered" evidence="1">
    <location>
        <begin position="1270"/>
        <end position="1316"/>
    </location>
</feature>
<name>A0A1Y2DRX5_9FUNG</name>
<reference evidence="2 3" key="1">
    <citation type="submission" date="2016-08" db="EMBL/GenBank/DDBJ databases">
        <title>A Parts List for Fungal Cellulosomes Revealed by Comparative Genomics.</title>
        <authorList>
            <consortium name="DOE Joint Genome Institute"/>
            <person name="Haitjema C.H."/>
            <person name="Gilmore S.P."/>
            <person name="Henske J.K."/>
            <person name="Solomon K.V."/>
            <person name="De Groot R."/>
            <person name="Kuo A."/>
            <person name="Mondo S.J."/>
            <person name="Salamov A.A."/>
            <person name="Labutti K."/>
            <person name="Zhao Z."/>
            <person name="Chiniquy J."/>
            <person name="Barry K."/>
            <person name="Brewer H.M."/>
            <person name="Purvine S.O."/>
            <person name="Wright A.T."/>
            <person name="Boxma B."/>
            <person name="Van Alen T."/>
            <person name="Hackstein J.H."/>
            <person name="Baker S.E."/>
            <person name="Grigoriev I.V."/>
            <person name="O'Malley M.A."/>
        </authorList>
    </citation>
    <scope>NUCLEOTIDE SEQUENCE [LARGE SCALE GENOMIC DNA]</scope>
    <source>
        <strain evidence="2 3">G1</strain>
    </source>
</reference>
<feature type="region of interest" description="Disordered" evidence="1">
    <location>
        <begin position="957"/>
        <end position="1045"/>
    </location>
</feature>
<feature type="compositionally biased region" description="Basic and acidic residues" evidence="1">
    <location>
        <begin position="414"/>
        <end position="427"/>
    </location>
</feature>
<feature type="compositionally biased region" description="Acidic residues" evidence="1">
    <location>
        <begin position="368"/>
        <end position="385"/>
    </location>
</feature>
<feature type="compositionally biased region" description="Basic and acidic residues" evidence="1">
    <location>
        <begin position="509"/>
        <end position="555"/>
    </location>
</feature>
<feature type="compositionally biased region" description="Acidic residues" evidence="1">
    <location>
        <begin position="580"/>
        <end position="595"/>
    </location>
</feature>
<dbReference type="EMBL" id="MCOG01000058">
    <property type="protein sequence ID" value="ORY62023.1"/>
    <property type="molecule type" value="Genomic_DNA"/>
</dbReference>
<organism evidence="2 3">
    <name type="scientific">Neocallimastix californiae</name>
    <dbReference type="NCBI Taxonomy" id="1754190"/>
    <lineage>
        <taxon>Eukaryota</taxon>
        <taxon>Fungi</taxon>
        <taxon>Fungi incertae sedis</taxon>
        <taxon>Chytridiomycota</taxon>
        <taxon>Chytridiomycota incertae sedis</taxon>
        <taxon>Neocallimastigomycetes</taxon>
        <taxon>Neocallimastigales</taxon>
        <taxon>Neocallimastigaceae</taxon>
        <taxon>Neocallimastix</taxon>
    </lineage>
</organism>
<keyword evidence="3" id="KW-1185">Reference proteome</keyword>
<feature type="compositionally biased region" description="Polar residues" evidence="1">
    <location>
        <begin position="990"/>
        <end position="1005"/>
    </location>
</feature>